<evidence type="ECO:0000256" key="1">
    <source>
        <dbReference type="ARBA" id="ARBA00008270"/>
    </source>
</evidence>
<dbReference type="PANTHER" id="PTHR13774">
    <property type="entry name" value="PHENAZINE BIOSYNTHESIS PROTEIN"/>
    <property type="match status" value="1"/>
</dbReference>
<dbReference type="HOGENOM" id="CLU_048756_3_0_1"/>
<organism evidence="3 4">
    <name type="scientific">Exophiala mesophila</name>
    <name type="common">Black yeast-like fungus</name>
    <dbReference type="NCBI Taxonomy" id="212818"/>
    <lineage>
        <taxon>Eukaryota</taxon>
        <taxon>Fungi</taxon>
        <taxon>Dikarya</taxon>
        <taxon>Ascomycota</taxon>
        <taxon>Pezizomycotina</taxon>
        <taxon>Eurotiomycetes</taxon>
        <taxon>Chaetothyriomycetidae</taxon>
        <taxon>Chaetothyriales</taxon>
        <taxon>Herpotrichiellaceae</taxon>
        <taxon>Exophiala</taxon>
    </lineage>
</organism>
<sequence length="339" mass="36861">MTRFWDLRVIDAMTGEAFTGNPTPVFILDHLRKWPDKQVLQEIARELNQSDTIFVRRASKQNELGNLESQKGATGSVSTACVYDIKSFTPFKEEPFCGHGVVGATIALGDAGRVTGDVTFYTVDGIMVQAQLGAHSGEREQPGDSNIGHKWTVKLQIPSVPVTEDFNQDLGLRERIASTLNLHTRQIVSLGRNSLQDLVIELEDSVDFSATRMTIDAVALMEAFPPGTRSQVLTGNGSRYGVDFVKRVFAYGSEYQATGSTYCVLIPYWASRLGKSSLKVKQISERTGEVTVEAAAPGTDRAMLIASGVKIMEGKILVPRVGGDDGGEGVASRPKLECD</sequence>
<keyword evidence="2" id="KW-0413">Isomerase</keyword>
<dbReference type="SUPFAM" id="SSF54506">
    <property type="entry name" value="Diaminopimelate epimerase-like"/>
    <property type="match status" value="1"/>
</dbReference>
<dbReference type="EMBL" id="KN847525">
    <property type="protein sequence ID" value="KIV89086.1"/>
    <property type="molecule type" value="Genomic_DNA"/>
</dbReference>
<dbReference type="RefSeq" id="XP_016220660.1">
    <property type="nucleotide sequence ID" value="XM_016373749.1"/>
</dbReference>
<keyword evidence="4" id="KW-1185">Reference proteome</keyword>
<dbReference type="Pfam" id="PF02567">
    <property type="entry name" value="PhzC-PhzF"/>
    <property type="match status" value="1"/>
</dbReference>
<dbReference type="PANTHER" id="PTHR13774:SF17">
    <property type="entry name" value="PHENAZINE BIOSYNTHESIS-LIKE DOMAIN-CONTAINING PROTEIN"/>
    <property type="match status" value="1"/>
</dbReference>
<dbReference type="GO" id="GO:0005737">
    <property type="term" value="C:cytoplasm"/>
    <property type="evidence" value="ECO:0007669"/>
    <property type="project" value="TreeGrafter"/>
</dbReference>
<dbReference type="GeneID" id="27326537"/>
<dbReference type="Proteomes" id="UP000054302">
    <property type="component" value="Unassembled WGS sequence"/>
</dbReference>
<gene>
    <name evidence="3" type="ORF">PV10_08692</name>
</gene>
<dbReference type="AlphaFoldDB" id="A0A0D1XLN2"/>
<dbReference type="Gene3D" id="3.10.310.10">
    <property type="entry name" value="Diaminopimelate Epimerase, Chain A, domain 1"/>
    <property type="match status" value="2"/>
</dbReference>
<comment type="similarity">
    <text evidence="1">Belongs to the PhzF family.</text>
</comment>
<evidence type="ECO:0000313" key="4">
    <source>
        <dbReference type="Proteomes" id="UP000054302"/>
    </source>
</evidence>
<protein>
    <submittedName>
        <fullName evidence="3">Uncharacterized protein</fullName>
    </submittedName>
</protein>
<dbReference type="PIRSF" id="PIRSF016184">
    <property type="entry name" value="PhzC_PhzF"/>
    <property type="match status" value="1"/>
</dbReference>
<name>A0A0D1XLN2_EXOME</name>
<accession>A0A0D1XLN2</accession>
<dbReference type="STRING" id="212818.A0A0D1XLN2"/>
<evidence type="ECO:0000256" key="2">
    <source>
        <dbReference type="ARBA" id="ARBA00023235"/>
    </source>
</evidence>
<proteinExistence type="inferred from homology"/>
<dbReference type="GO" id="GO:0016853">
    <property type="term" value="F:isomerase activity"/>
    <property type="evidence" value="ECO:0007669"/>
    <property type="project" value="UniProtKB-KW"/>
</dbReference>
<reference evidence="3 4" key="1">
    <citation type="submission" date="2015-01" db="EMBL/GenBank/DDBJ databases">
        <title>The Genome Sequence of Exophiala mesophila CBS40295.</title>
        <authorList>
            <consortium name="The Broad Institute Genomics Platform"/>
            <person name="Cuomo C."/>
            <person name="de Hoog S."/>
            <person name="Gorbushina A."/>
            <person name="Stielow B."/>
            <person name="Teixiera M."/>
            <person name="Abouelleil A."/>
            <person name="Chapman S.B."/>
            <person name="Priest M."/>
            <person name="Young S.K."/>
            <person name="Wortman J."/>
            <person name="Nusbaum C."/>
            <person name="Birren B."/>
        </authorList>
    </citation>
    <scope>NUCLEOTIDE SEQUENCE [LARGE SCALE GENOMIC DNA]</scope>
    <source>
        <strain evidence="3 4">CBS 40295</strain>
    </source>
</reference>
<dbReference type="VEuPathDB" id="FungiDB:PV10_08692"/>
<dbReference type="OrthoDB" id="412383at2759"/>
<evidence type="ECO:0000313" key="3">
    <source>
        <dbReference type="EMBL" id="KIV89086.1"/>
    </source>
</evidence>
<dbReference type="InterPro" id="IPR003719">
    <property type="entry name" value="Phenazine_PhzF-like"/>
</dbReference>